<dbReference type="Gene3D" id="3.40.50.150">
    <property type="entry name" value="Vaccinia Virus protein VP39"/>
    <property type="match status" value="1"/>
</dbReference>
<dbReference type="FunFam" id="3.40.50.150:FF:000068">
    <property type="entry name" value="Ribosomal RNA-processing protein 8"/>
    <property type="match status" value="1"/>
</dbReference>
<keyword evidence="11" id="KW-0804">Transcription</keyword>
<evidence type="ECO:0000256" key="10">
    <source>
        <dbReference type="ARBA" id="ARBA00023015"/>
    </source>
</evidence>
<evidence type="ECO:0000313" key="15">
    <source>
        <dbReference type="EMBL" id="JAP72286.1"/>
    </source>
</evidence>
<evidence type="ECO:0000256" key="6">
    <source>
        <dbReference type="ARBA" id="ARBA00022603"/>
    </source>
</evidence>
<dbReference type="GO" id="GO:0000183">
    <property type="term" value="P:rDNA heterochromatin formation"/>
    <property type="evidence" value="ECO:0007669"/>
    <property type="project" value="TreeGrafter"/>
</dbReference>
<dbReference type="Pfam" id="PF05148">
    <property type="entry name" value="Methyltransf_8"/>
    <property type="match status" value="1"/>
</dbReference>
<dbReference type="EC" id="2.1.1.-" evidence="13"/>
<dbReference type="Gene3D" id="1.10.10.2150">
    <property type="entry name" value="Ribosomal RNA-processing protein 8, N-terminal domain"/>
    <property type="match status" value="1"/>
</dbReference>
<organism evidence="15">
    <name type="scientific">Ixodes ricinus</name>
    <name type="common">Common tick</name>
    <name type="synonym">Acarus ricinus</name>
    <dbReference type="NCBI Taxonomy" id="34613"/>
    <lineage>
        <taxon>Eukaryota</taxon>
        <taxon>Metazoa</taxon>
        <taxon>Ecdysozoa</taxon>
        <taxon>Arthropoda</taxon>
        <taxon>Chelicerata</taxon>
        <taxon>Arachnida</taxon>
        <taxon>Acari</taxon>
        <taxon>Parasitiformes</taxon>
        <taxon>Ixodida</taxon>
        <taxon>Ixodoidea</taxon>
        <taxon>Ixodidae</taxon>
        <taxon>Ixodinae</taxon>
        <taxon>Ixodes</taxon>
    </lineage>
</organism>
<evidence type="ECO:0000256" key="14">
    <source>
        <dbReference type="SAM" id="MobiDB-lite"/>
    </source>
</evidence>
<dbReference type="GO" id="GO:0042149">
    <property type="term" value="P:cellular response to glucose starvation"/>
    <property type="evidence" value="ECO:0007669"/>
    <property type="project" value="TreeGrafter"/>
</dbReference>
<dbReference type="GO" id="GO:0032259">
    <property type="term" value="P:methylation"/>
    <property type="evidence" value="ECO:0007669"/>
    <property type="project" value="UniProtKB-KW"/>
</dbReference>
<dbReference type="PANTHER" id="PTHR12787:SF0">
    <property type="entry name" value="RIBOSOMAL RNA-PROCESSING PROTEIN 8"/>
    <property type="match status" value="1"/>
</dbReference>
<dbReference type="GO" id="GO:0033553">
    <property type="term" value="C:rDNA heterochromatin"/>
    <property type="evidence" value="ECO:0007669"/>
    <property type="project" value="TreeGrafter"/>
</dbReference>
<dbReference type="GO" id="GO:0005677">
    <property type="term" value="C:chromatin silencing complex"/>
    <property type="evidence" value="ECO:0007669"/>
    <property type="project" value="TreeGrafter"/>
</dbReference>
<evidence type="ECO:0000256" key="3">
    <source>
        <dbReference type="ARBA" id="ARBA00020203"/>
    </source>
</evidence>
<dbReference type="InterPro" id="IPR007823">
    <property type="entry name" value="RRP8"/>
</dbReference>
<evidence type="ECO:0000256" key="8">
    <source>
        <dbReference type="ARBA" id="ARBA00022691"/>
    </source>
</evidence>
<dbReference type="GO" id="GO:0008168">
    <property type="term" value="F:methyltransferase activity"/>
    <property type="evidence" value="ECO:0007669"/>
    <property type="project" value="UniProtKB-KW"/>
</dbReference>
<feature type="compositionally biased region" description="Acidic residues" evidence="14">
    <location>
        <begin position="154"/>
        <end position="173"/>
    </location>
</feature>
<comment type="function">
    <text evidence="13">Probable methyltransferase required to silence rDNA.</text>
</comment>
<feature type="compositionally biased region" description="Basic residues" evidence="14">
    <location>
        <begin position="1"/>
        <end position="16"/>
    </location>
</feature>
<evidence type="ECO:0000256" key="7">
    <source>
        <dbReference type="ARBA" id="ARBA00022679"/>
    </source>
</evidence>
<name>A0A131Y2N4_IXORI</name>
<evidence type="ECO:0000256" key="13">
    <source>
        <dbReference type="RuleBase" id="RU365074"/>
    </source>
</evidence>
<keyword evidence="6 13" id="KW-0489">Methyltransferase</keyword>
<dbReference type="AlphaFoldDB" id="A0A131Y2N4"/>
<dbReference type="SUPFAM" id="SSF53335">
    <property type="entry name" value="S-adenosyl-L-methionine-dependent methyltransferases"/>
    <property type="match status" value="1"/>
</dbReference>
<evidence type="ECO:0000256" key="12">
    <source>
        <dbReference type="ARBA" id="ARBA00023242"/>
    </source>
</evidence>
<comment type="subcellular location">
    <subcellularLocation>
        <location evidence="1 13">Nucleus</location>
        <location evidence="1 13">Nucleolus</location>
    </subcellularLocation>
</comment>
<reference evidence="15" key="1">
    <citation type="submission" date="2016-02" db="EMBL/GenBank/DDBJ databases">
        <title>RNAseq analyses of the midgut from blood- or serum-fed Ixodes ricinus ticks.</title>
        <authorList>
            <person name="Perner J."/>
            <person name="Provaznik J."/>
            <person name="Schrenkova J."/>
            <person name="Urbanova V."/>
            <person name="Ribeiro J.M."/>
            <person name="Kopacek P."/>
        </authorList>
    </citation>
    <scope>NUCLEOTIDE SEQUENCE</scope>
    <source>
        <tissue evidence="15">Gut</tissue>
    </source>
</reference>
<keyword evidence="7 13" id="KW-0808">Transferase</keyword>
<evidence type="ECO:0000256" key="1">
    <source>
        <dbReference type="ARBA" id="ARBA00004604"/>
    </source>
</evidence>
<evidence type="ECO:0000256" key="9">
    <source>
        <dbReference type="ARBA" id="ARBA00022853"/>
    </source>
</evidence>
<protein>
    <recommendedName>
        <fullName evidence="3 13">Ribosomal RNA-processing protein 8</fullName>
        <ecNumber evidence="13">2.1.1.-</ecNumber>
    </recommendedName>
</protein>
<keyword evidence="12 13" id="KW-0539">Nucleus</keyword>
<keyword evidence="8 13" id="KW-0949">S-adenosyl-L-methionine</keyword>
<keyword evidence="10" id="KW-0805">Transcription regulation</keyword>
<feature type="compositionally biased region" description="Basic and acidic residues" evidence="14">
    <location>
        <begin position="131"/>
        <end position="153"/>
    </location>
</feature>
<evidence type="ECO:0000256" key="4">
    <source>
        <dbReference type="ARBA" id="ARBA00022491"/>
    </source>
</evidence>
<keyword evidence="9" id="KW-0156">Chromatin regulator</keyword>
<evidence type="ECO:0000256" key="5">
    <source>
        <dbReference type="ARBA" id="ARBA00022552"/>
    </source>
</evidence>
<dbReference type="EMBL" id="GEFM01003510">
    <property type="protein sequence ID" value="JAP72286.1"/>
    <property type="molecule type" value="mRNA"/>
</dbReference>
<feature type="compositionally biased region" description="Polar residues" evidence="14">
    <location>
        <begin position="17"/>
        <end position="33"/>
    </location>
</feature>
<dbReference type="GO" id="GO:0005730">
    <property type="term" value="C:nucleolus"/>
    <property type="evidence" value="ECO:0007669"/>
    <property type="project" value="UniProtKB-SubCell"/>
</dbReference>
<feature type="compositionally biased region" description="Basic and acidic residues" evidence="14">
    <location>
        <begin position="68"/>
        <end position="77"/>
    </location>
</feature>
<keyword evidence="5 13" id="KW-0698">rRNA processing</keyword>
<sequence>GEDERKKKRRKKKRKPATNSADLGTNTKASASKASHDKLEASCFSNEPGISRKVNSAKNWTIASEARQPTHPDEQGKPSRSGIPTNLDPQVTKKEWVKEQPTSTKCKKRKRHRKRTELAPTSELDGSKPLACDERDIKRAKGEHRTAKTHREELSEDEATAEADNIVEGDDYSEPNMAPLQGSKKAKSKWSLSSGPASSQDVRERALERLRAARFRLLNEELYTTQSADAVRSFEEDPKAFQVYHEGFERQVSKWPVNPVDVIIDSLQSMPNTTVIADLGCGEAKIARTLTNKKVHSFDLKALNDQVTVCDMSRLPLYRQTVDVAVFCLSLMGTNLNAFILEANRILKKGGLLKIAEVKSRFKNIDGFPKAMKKFGFQFVQKDDGNKMFVLFDFKKLRSTSKHPYLPQLKLMPCLYKKR</sequence>
<dbReference type="InterPro" id="IPR029063">
    <property type="entry name" value="SAM-dependent_MTases_sf"/>
</dbReference>
<evidence type="ECO:0000256" key="2">
    <source>
        <dbReference type="ARBA" id="ARBA00006301"/>
    </source>
</evidence>
<dbReference type="GO" id="GO:0046015">
    <property type="term" value="P:regulation of transcription by glucose"/>
    <property type="evidence" value="ECO:0007669"/>
    <property type="project" value="TreeGrafter"/>
</dbReference>
<accession>A0A131Y2N4</accession>
<dbReference type="GO" id="GO:0006364">
    <property type="term" value="P:rRNA processing"/>
    <property type="evidence" value="ECO:0007669"/>
    <property type="project" value="UniProtKB-UniRule"/>
</dbReference>
<feature type="compositionally biased region" description="Basic residues" evidence="14">
    <location>
        <begin position="105"/>
        <end position="115"/>
    </location>
</feature>
<comment type="similarity">
    <text evidence="2 13">Belongs to the methyltransferase superfamily. RRP8 family.</text>
</comment>
<dbReference type="FunFam" id="1.10.10.2150:FF:000001">
    <property type="entry name" value="Ribosomal RNA-processing protein 8"/>
    <property type="match status" value="1"/>
</dbReference>
<feature type="region of interest" description="Disordered" evidence="14">
    <location>
        <begin position="1"/>
        <end position="201"/>
    </location>
</feature>
<proteinExistence type="evidence at transcript level"/>
<dbReference type="PANTHER" id="PTHR12787">
    <property type="entry name" value="RIBOSOMAL RNA-PROCESSING PROTEIN 8"/>
    <property type="match status" value="1"/>
</dbReference>
<feature type="compositionally biased region" description="Polar residues" evidence="14">
    <location>
        <begin position="53"/>
        <end position="62"/>
    </location>
</feature>
<dbReference type="InterPro" id="IPR042036">
    <property type="entry name" value="RRP8_N"/>
</dbReference>
<evidence type="ECO:0000256" key="11">
    <source>
        <dbReference type="ARBA" id="ARBA00023163"/>
    </source>
</evidence>
<dbReference type="CDD" id="cd02440">
    <property type="entry name" value="AdoMet_MTases"/>
    <property type="match status" value="1"/>
</dbReference>
<keyword evidence="4" id="KW-0678">Repressor</keyword>
<feature type="non-terminal residue" evidence="15">
    <location>
        <position position="1"/>
    </location>
</feature>